<sequence length="481" mass="51789">MTTETTASTTVAILAGDRSLERWRELLAAGDELEVVQLSRPVDWKETAPSVDCLIATLETLESEAFDTVRRLHEVDETTPVVIIAPPEADQSVAAALDAGVQYCVITSSLEDTRPLLRGRIDQLVGRSGESPTDGPAIIDAVGDAKPPSVVARDSSDGATTPSSTGHDVSTRTPPESGNVERPGGDREAAKRSGTDSELRPGPAVETEESRSIRQRLASLSKAIGSKRHQRDETDDQSLTAESESVTDQSSSNADGTPHSETANGDTSTPATCNTKRPLGSSATDTQDVEPPSLPTYHDLEGGTSVLLESDTHSNQRGTCCRDLLGHCCEPATDILLIRYTPIRRSDLETLVASANRVGLIAVGYRQPFSEEIRDSVEYLEVSNPNDVTRVGILTTKLVDEWESSQPVDVGTAVCLDSLNILLQYKDRFGAFRFLHLLLSKLESIDAVTHVHVDLSAQNSQDILTLASLFDIEVAIEPTRP</sequence>
<organism evidence="3 4">
    <name type="scientific">Natrarchaeobaculum sulfurireducens</name>
    <dbReference type="NCBI Taxonomy" id="2044521"/>
    <lineage>
        <taxon>Archaea</taxon>
        <taxon>Methanobacteriati</taxon>
        <taxon>Methanobacteriota</taxon>
        <taxon>Stenosarchaea group</taxon>
        <taxon>Halobacteria</taxon>
        <taxon>Halobacteriales</taxon>
        <taxon>Natrialbaceae</taxon>
        <taxon>Natrarchaeobaculum</taxon>
    </lineage>
</organism>
<feature type="compositionally biased region" description="Polar residues" evidence="1">
    <location>
        <begin position="237"/>
        <end position="286"/>
    </location>
</feature>
<dbReference type="InterPro" id="IPR055927">
    <property type="entry name" value="DUF7504"/>
</dbReference>
<protein>
    <submittedName>
        <fullName evidence="2">KaiC-like protein ATPase</fullName>
    </submittedName>
</protein>
<dbReference type="Pfam" id="PF24336">
    <property type="entry name" value="DUF7504"/>
    <property type="match status" value="1"/>
</dbReference>
<keyword evidence="4" id="KW-1185">Reference proteome</keyword>
<evidence type="ECO:0000256" key="1">
    <source>
        <dbReference type="SAM" id="MobiDB-lite"/>
    </source>
</evidence>
<dbReference type="Proteomes" id="UP000258613">
    <property type="component" value="Chromosome"/>
</dbReference>
<evidence type="ECO:0000313" key="5">
    <source>
        <dbReference type="Proteomes" id="UP000258707"/>
    </source>
</evidence>
<gene>
    <name evidence="2" type="ORF">AArc1_3365</name>
    <name evidence="3" type="ORF">AArcMg_3427</name>
</gene>
<reference evidence="4" key="2">
    <citation type="submission" date="2018-02" db="EMBL/GenBank/DDBJ databases">
        <title>Phenotypic and genomic properties of facultatively anaerobic sulfur-reducing natronoarchaea from hypersaline soda lakes.</title>
        <authorList>
            <person name="Sorokin D.Y."/>
            <person name="Kublanov I.V."/>
            <person name="Roman P."/>
            <person name="Sinninghe Damste J.S."/>
            <person name="Golyshin P.N."/>
            <person name="Rojo D."/>
            <person name="Ciordia S."/>
            <person name="Mena M.D.C."/>
            <person name="Ferrer M."/>
            <person name="Messina E."/>
            <person name="Smedile F."/>
            <person name="La Spada G."/>
            <person name="La Cono V."/>
            <person name="Yakimov M.M."/>
        </authorList>
    </citation>
    <scope>NUCLEOTIDE SEQUENCE [LARGE SCALE GENOMIC DNA]</scope>
    <source>
        <strain evidence="4">AArc-Mg</strain>
    </source>
</reference>
<dbReference type="KEGG" id="nag:AArcMg_3427"/>
<accession>A0A346PV61</accession>
<dbReference type="AlphaFoldDB" id="A0A346PV61"/>
<accession>A0A346PJG8</accession>
<proteinExistence type="predicted"/>
<name>A0A346PV61_9EURY</name>
<dbReference type="KEGG" id="nan:AArc1_3365"/>
<dbReference type="EMBL" id="CP027033">
    <property type="protein sequence ID" value="AXR83406.1"/>
    <property type="molecule type" value="Genomic_DNA"/>
</dbReference>
<feature type="compositionally biased region" description="Polar residues" evidence="1">
    <location>
        <begin position="157"/>
        <end position="176"/>
    </location>
</feature>
<dbReference type="Proteomes" id="UP000258707">
    <property type="component" value="Chromosome"/>
</dbReference>
<feature type="region of interest" description="Disordered" evidence="1">
    <location>
        <begin position="125"/>
        <end position="301"/>
    </location>
</feature>
<evidence type="ECO:0000313" key="4">
    <source>
        <dbReference type="Proteomes" id="UP000258613"/>
    </source>
</evidence>
<reference evidence="3" key="3">
    <citation type="journal article" date="2019" name="Int. J. Syst. Evol. Microbiol.">
        <title>Natronolimnobius sulfurireducens sp. nov. and Halalkaliarchaeum desulfuricum gen. nov., sp. nov., the first sulfur-respiring alkaliphilic haloarchaea from hypersaline alkaline lakes.</title>
        <authorList>
            <person name="Sorokin D.Y."/>
            <person name="Yakimov M."/>
            <person name="Messina E."/>
            <person name="Merkel A.Y."/>
            <person name="Bale N.J."/>
            <person name="Sinninghe Damste J.S."/>
        </authorList>
    </citation>
    <scope>NUCLEOTIDE SEQUENCE</scope>
    <source>
        <strain evidence="3">AArc-Mg</strain>
        <strain evidence="2">AArc1</strain>
    </source>
</reference>
<evidence type="ECO:0000313" key="3">
    <source>
        <dbReference type="EMBL" id="AXR83406.1"/>
    </source>
</evidence>
<reference evidence="5" key="1">
    <citation type="submission" date="2017-10" db="EMBL/GenBank/DDBJ databases">
        <title>Phenotypic and genomic properties of facultatively anaerobic sulfur-reducing natronoarchaea from hypersaline soda lakes.</title>
        <authorList>
            <person name="Sorokin D.Y."/>
            <person name="Kublanov I.V."/>
            <person name="Roman P."/>
            <person name="Sinninghe Damste J.S."/>
            <person name="Golyshin P.N."/>
            <person name="Rojo D."/>
            <person name="Ciordia S."/>
            <person name="Mena Md.C."/>
            <person name="Ferrer M."/>
            <person name="Messina E."/>
            <person name="Smedile F."/>
            <person name="La Spada G."/>
            <person name="La Cono V."/>
            <person name="Yakimov M.M."/>
        </authorList>
    </citation>
    <scope>NUCLEOTIDE SEQUENCE [LARGE SCALE GENOMIC DNA]</scope>
    <source>
        <strain evidence="5">AArc1</strain>
    </source>
</reference>
<evidence type="ECO:0000313" key="2">
    <source>
        <dbReference type="EMBL" id="AXR79663.1"/>
    </source>
</evidence>
<feature type="compositionally biased region" description="Basic and acidic residues" evidence="1">
    <location>
        <begin position="183"/>
        <end position="199"/>
    </location>
</feature>
<dbReference type="EMBL" id="CP024047">
    <property type="protein sequence ID" value="AXR79663.1"/>
    <property type="molecule type" value="Genomic_DNA"/>
</dbReference>